<keyword evidence="4" id="KW-1185">Reference proteome</keyword>
<accession>A0ABT4YWZ1</accession>
<comment type="caution">
    <text evidence="3">The sequence shown here is derived from an EMBL/GenBank/DDBJ whole genome shotgun (WGS) entry which is preliminary data.</text>
</comment>
<comment type="caution">
    <text evidence="1">Lacks conserved residue(s) required for the propagation of feature annotation.</text>
</comment>
<gene>
    <name evidence="3" type="ORF">PGX00_21075</name>
</gene>
<dbReference type="InterPro" id="IPR001310">
    <property type="entry name" value="Histidine_triad_HIT"/>
</dbReference>
<evidence type="ECO:0000259" key="2">
    <source>
        <dbReference type="PROSITE" id="PS51084"/>
    </source>
</evidence>
<dbReference type="InterPro" id="IPR011146">
    <property type="entry name" value="HIT-like"/>
</dbReference>
<reference evidence="3 4" key="1">
    <citation type="submission" date="2023-01" db="EMBL/GenBank/DDBJ databases">
        <title>Vibrio sp. KJ40-1 sp.nov, isolated from marine algae.</title>
        <authorList>
            <person name="Butt M."/>
            <person name="Kim J.M.J."/>
            <person name="Jeon C.O.C."/>
        </authorList>
    </citation>
    <scope>NUCLEOTIDE SEQUENCE [LARGE SCALE GENOMIC DNA]</scope>
    <source>
        <strain evidence="3 4">KJ40-1</strain>
    </source>
</reference>
<evidence type="ECO:0000313" key="4">
    <source>
        <dbReference type="Proteomes" id="UP001210678"/>
    </source>
</evidence>
<protein>
    <submittedName>
        <fullName evidence="3">HIT family protein</fullName>
    </submittedName>
</protein>
<organism evidence="3 4">
    <name type="scientific">Vibrio algarum</name>
    <dbReference type="NCBI Taxonomy" id="3020714"/>
    <lineage>
        <taxon>Bacteria</taxon>
        <taxon>Pseudomonadati</taxon>
        <taxon>Pseudomonadota</taxon>
        <taxon>Gammaproteobacteria</taxon>
        <taxon>Vibrionales</taxon>
        <taxon>Vibrionaceae</taxon>
        <taxon>Vibrio</taxon>
    </lineage>
</organism>
<dbReference type="EMBL" id="JAQLOI010000003">
    <property type="protein sequence ID" value="MDB1126018.1"/>
    <property type="molecule type" value="Genomic_DNA"/>
</dbReference>
<dbReference type="RefSeq" id="WP_272140961.1">
    <property type="nucleotide sequence ID" value="NZ_JAQLOI010000003.1"/>
</dbReference>
<dbReference type="PROSITE" id="PS51084">
    <property type="entry name" value="HIT_2"/>
    <property type="match status" value="1"/>
</dbReference>
<dbReference type="SUPFAM" id="SSF54197">
    <property type="entry name" value="HIT-like"/>
    <property type="match status" value="1"/>
</dbReference>
<dbReference type="PANTHER" id="PTHR46648:SF1">
    <property type="entry name" value="ADENOSINE 5'-MONOPHOSPHORAMIDASE HNT1"/>
    <property type="match status" value="1"/>
</dbReference>
<dbReference type="Gene3D" id="3.30.428.10">
    <property type="entry name" value="HIT-like"/>
    <property type="match status" value="1"/>
</dbReference>
<feature type="domain" description="HIT" evidence="2">
    <location>
        <begin position="4"/>
        <end position="107"/>
    </location>
</feature>
<evidence type="ECO:0000313" key="3">
    <source>
        <dbReference type="EMBL" id="MDB1126018.1"/>
    </source>
</evidence>
<sequence length="128" mass="14804">MATVVEQIVNREIDAVIVFESENVIAFADYDPINFGHILICPTFPYESFIELPKPIHDEIQEVARDLYSRIMEKFQPVGMSFIQNNGKCNELDHLHIFPRYDDDQFGWKSSELGIQTIEQLKESLIGL</sequence>
<dbReference type="InterPro" id="IPR036265">
    <property type="entry name" value="HIT-like_sf"/>
</dbReference>
<proteinExistence type="predicted"/>
<name>A0ABT4YWZ1_9VIBR</name>
<dbReference type="Proteomes" id="UP001210678">
    <property type="component" value="Unassembled WGS sequence"/>
</dbReference>
<dbReference type="PANTHER" id="PTHR46648">
    <property type="entry name" value="HIT FAMILY PROTEIN 1"/>
    <property type="match status" value="1"/>
</dbReference>
<evidence type="ECO:0000256" key="1">
    <source>
        <dbReference type="PROSITE-ProRule" id="PRU00464"/>
    </source>
</evidence>
<dbReference type="Pfam" id="PF01230">
    <property type="entry name" value="HIT"/>
    <property type="match status" value="1"/>
</dbReference>